<feature type="transmembrane region" description="Helical" evidence="5">
    <location>
        <begin position="180"/>
        <end position="200"/>
    </location>
</feature>
<keyword evidence="4" id="KW-0804">Transcription</keyword>
<reference evidence="7" key="2">
    <citation type="submission" date="2021-04" db="EMBL/GenBank/DDBJ databases">
        <authorList>
            <person name="Gilroy R."/>
        </authorList>
    </citation>
    <scope>NUCLEOTIDE SEQUENCE</scope>
    <source>
        <strain evidence="7">ChiBcec18-1249</strain>
    </source>
</reference>
<protein>
    <submittedName>
        <fullName evidence="7">MerR family transcriptional regulator</fullName>
    </submittedName>
</protein>
<gene>
    <name evidence="7" type="ORF">H9787_02660</name>
</gene>
<dbReference type="SUPFAM" id="SSF46955">
    <property type="entry name" value="Putative DNA-binding domain"/>
    <property type="match status" value="1"/>
</dbReference>
<keyword evidence="1" id="KW-0678">Repressor</keyword>
<dbReference type="Proteomes" id="UP000823824">
    <property type="component" value="Unassembled WGS sequence"/>
</dbReference>
<feature type="domain" description="HTH merR-type" evidence="6">
    <location>
        <begin position="1"/>
        <end position="69"/>
    </location>
</feature>
<proteinExistence type="predicted"/>
<dbReference type="EMBL" id="DWZJ01000021">
    <property type="protein sequence ID" value="HJB12600.1"/>
    <property type="molecule type" value="Genomic_DNA"/>
</dbReference>
<dbReference type="PROSITE" id="PS50937">
    <property type="entry name" value="HTH_MERR_2"/>
    <property type="match status" value="1"/>
</dbReference>
<keyword evidence="5" id="KW-0812">Transmembrane</keyword>
<evidence type="ECO:0000256" key="1">
    <source>
        <dbReference type="ARBA" id="ARBA00022491"/>
    </source>
</evidence>
<evidence type="ECO:0000256" key="4">
    <source>
        <dbReference type="ARBA" id="ARBA00023163"/>
    </source>
</evidence>
<evidence type="ECO:0000313" key="8">
    <source>
        <dbReference type="Proteomes" id="UP000823824"/>
    </source>
</evidence>
<reference evidence="7" key="1">
    <citation type="journal article" date="2021" name="PeerJ">
        <title>Extensive microbial diversity within the chicken gut microbiome revealed by metagenomics and culture.</title>
        <authorList>
            <person name="Gilroy R."/>
            <person name="Ravi A."/>
            <person name="Getino M."/>
            <person name="Pursley I."/>
            <person name="Horton D.L."/>
            <person name="Alikhan N.F."/>
            <person name="Baker D."/>
            <person name="Gharbi K."/>
            <person name="Hall N."/>
            <person name="Watson M."/>
            <person name="Adriaenssens E.M."/>
            <person name="Foster-Nyarko E."/>
            <person name="Jarju S."/>
            <person name="Secka A."/>
            <person name="Antonio M."/>
            <person name="Oren A."/>
            <person name="Chaudhuri R.R."/>
            <person name="La Ragione R."/>
            <person name="Hildebrand F."/>
            <person name="Pallen M.J."/>
        </authorList>
    </citation>
    <scope>NUCLEOTIDE SEQUENCE</scope>
    <source>
        <strain evidence="7">ChiBcec18-1249</strain>
    </source>
</reference>
<dbReference type="Pfam" id="PF13411">
    <property type="entry name" value="MerR_1"/>
    <property type="match status" value="1"/>
</dbReference>
<dbReference type="PRINTS" id="PR00040">
    <property type="entry name" value="HTHMERR"/>
</dbReference>
<evidence type="ECO:0000259" key="6">
    <source>
        <dbReference type="PROSITE" id="PS50937"/>
    </source>
</evidence>
<accession>A0A9D2LHG8</accession>
<evidence type="ECO:0000256" key="3">
    <source>
        <dbReference type="ARBA" id="ARBA00023125"/>
    </source>
</evidence>
<dbReference type="Gene3D" id="1.10.1660.10">
    <property type="match status" value="1"/>
</dbReference>
<dbReference type="PANTHER" id="PTHR30204:SF69">
    <property type="entry name" value="MERR-FAMILY TRANSCRIPTIONAL REGULATOR"/>
    <property type="match status" value="1"/>
</dbReference>
<dbReference type="AlphaFoldDB" id="A0A9D2LHG8"/>
<name>A0A9D2LHG8_9FIRM</name>
<keyword evidence="2" id="KW-0805">Transcription regulation</keyword>
<dbReference type="InterPro" id="IPR000551">
    <property type="entry name" value="MerR-type_HTH_dom"/>
</dbReference>
<dbReference type="InterPro" id="IPR009061">
    <property type="entry name" value="DNA-bd_dom_put_sf"/>
</dbReference>
<evidence type="ECO:0000256" key="2">
    <source>
        <dbReference type="ARBA" id="ARBA00023015"/>
    </source>
</evidence>
<keyword evidence="3" id="KW-0238">DNA-binding</keyword>
<keyword evidence="5" id="KW-0472">Membrane</keyword>
<evidence type="ECO:0000313" key="7">
    <source>
        <dbReference type="EMBL" id="HJB12600.1"/>
    </source>
</evidence>
<dbReference type="InterPro" id="IPR047057">
    <property type="entry name" value="MerR_fam"/>
</dbReference>
<dbReference type="GO" id="GO:0003677">
    <property type="term" value="F:DNA binding"/>
    <property type="evidence" value="ECO:0007669"/>
    <property type="project" value="UniProtKB-KW"/>
</dbReference>
<feature type="transmembrane region" description="Helical" evidence="5">
    <location>
        <begin position="143"/>
        <end position="168"/>
    </location>
</feature>
<comment type="caution">
    <text evidence="7">The sequence shown here is derived from an EMBL/GenBank/DDBJ whole genome shotgun (WGS) entry which is preliminary data.</text>
</comment>
<evidence type="ECO:0000256" key="5">
    <source>
        <dbReference type="SAM" id="Phobius"/>
    </source>
</evidence>
<keyword evidence="5" id="KW-1133">Transmembrane helix</keyword>
<dbReference type="CDD" id="cd00592">
    <property type="entry name" value="HTH_MerR-like"/>
    <property type="match status" value="1"/>
</dbReference>
<dbReference type="SMART" id="SM00422">
    <property type="entry name" value="HTH_MERR"/>
    <property type="match status" value="1"/>
</dbReference>
<dbReference type="GO" id="GO:0003700">
    <property type="term" value="F:DNA-binding transcription factor activity"/>
    <property type="evidence" value="ECO:0007669"/>
    <property type="project" value="InterPro"/>
</dbReference>
<dbReference type="PANTHER" id="PTHR30204">
    <property type="entry name" value="REDOX-CYCLING DRUG-SENSING TRANSCRIPTIONAL ACTIVATOR SOXR"/>
    <property type="match status" value="1"/>
</dbReference>
<sequence length="217" mass="24872">MKINEVEALVGITRKNIRFYEAEGLLSPRRNSQNGYRDYGEAEVEVLRRIKLLRKLGVPLEEIRQMQRSAYTVGDGMRRHLISLERERQNLEAAIRLCGSLTDRRERLEDLDVQALLEEMARMEQEGTTFMNKQKQDTKRRRYVAPVLAAILMAVLMAGLIWLFLWAFQVDPAGAPPLPVLALFVVIPAAVVVGVIIALVQRIREIEQGEEDDAKRY</sequence>
<organism evidence="7 8">
    <name type="scientific">Candidatus Oscillibacter excrementigallinarum</name>
    <dbReference type="NCBI Taxonomy" id="2838716"/>
    <lineage>
        <taxon>Bacteria</taxon>
        <taxon>Bacillati</taxon>
        <taxon>Bacillota</taxon>
        <taxon>Clostridia</taxon>
        <taxon>Eubacteriales</taxon>
        <taxon>Oscillospiraceae</taxon>
        <taxon>Oscillibacter</taxon>
    </lineage>
</organism>